<proteinExistence type="predicted"/>
<keyword evidence="3" id="KW-0378">Hydrolase</keyword>
<dbReference type="EMBL" id="CP062796">
    <property type="protein sequence ID" value="QUL99276.1"/>
    <property type="molecule type" value="Genomic_DNA"/>
</dbReference>
<dbReference type="PANTHER" id="PTHR43265">
    <property type="entry name" value="ESTERASE ESTD"/>
    <property type="match status" value="1"/>
</dbReference>
<evidence type="ECO:0000259" key="2">
    <source>
        <dbReference type="Pfam" id="PF13026"/>
    </source>
</evidence>
<dbReference type="PANTHER" id="PTHR43265:SF1">
    <property type="entry name" value="ESTERASE ESTD"/>
    <property type="match status" value="1"/>
</dbReference>
<organism evidence="3">
    <name type="scientific">Candidatus Fermentithermobacillus carboniphilus</name>
    <dbReference type="NCBI Taxonomy" id="3085328"/>
    <lineage>
        <taxon>Bacteria</taxon>
        <taxon>Bacillati</taxon>
        <taxon>Bacillota</taxon>
        <taxon>Candidatus Fermentithermobacillia</taxon>
        <taxon>Candidatus Fermentithermobacillales</taxon>
        <taxon>Candidatus Fermentithermobacillaceae</taxon>
        <taxon>Candidatus Fermentithermobacillus</taxon>
    </lineage>
</organism>
<dbReference type="Pfam" id="PF12146">
    <property type="entry name" value="Hydrolase_4"/>
    <property type="match status" value="1"/>
</dbReference>
<evidence type="ECO:0000259" key="1">
    <source>
        <dbReference type="Pfam" id="PF12146"/>
    </source>
</evidence>
<dbReference type="InterPro" id="IPR024981">
    <property type="entry name" value="DUF3887"/>
</dbReference>
<dbReference type="InterPro" id="IPR029058">
    <property type="entry name" value="AB_hydrolase_fold"/>
</dbReference>
<name>A0AAT9LE17_9FIRM</name>
<dbReference type="Gene3D" id="3.10.450.590">
    <property type="match status" value="1"/>
</dbReference>
<sequence length="429" mass="47028">MDALARNLVLSMAAGKYEEASKIFNKQMAAAMPASKLGELWSGLLVQGGRWLQITRTKFIQESGYRVVYVTAAFEKGSVDIKVVFDDEAKVAGLWLVAFQPAQVSSQYTAPVYAEEDSFTEQEVVVGQDRWALPGTLTMPKGEGPFPAVVLVHGSGPQDRDETLGPNKPFKDLAWGLASRGIAALRYEKRTKHYAAEMKDIKNMTVKEETIDDAVAAVALLKETPRVDPERVFVIGHSLGATLAPRIAEECLASQRTRIAGIVMLAPASRDLLDLIVEQVEYIAGLDATISEAESRAIEATKAEVQKIRSGQLREGELALNAPKSYWDDLAAYDAVETAREVGLPMLILQGERDYQVTMKDLQGWKDGLLGEANARENVSIKTYKDLNHLFISGTGKSSPDEYLVPGHVSEEVIDDISEWVKTAGQARD</sequence>
<dbReference type="Pfam" id="PF13026">
    <property type="entry name" value="DUF3887"/>
    <property type="match status" value="1"/>
</dbReference>
<dbReference type="InterPro" id="IPR053145">
    <property type="entry name" value="AB_hydrolase_Est10"/>
</dbReference>
<protein>
    <submittedName>
        <fullName evidence="3">Alpha/beta fold hydrolase</fullName>
    </submittedName>
</protein>
<accession>A0AAT9LE17</accession>
<dbReference type="SUPFAM" id="SSF53474">
    <property type="entry name" value="alpha/beta-Hydrolases"/>
    <property type="match status" value="1"/>
</dbReference>
<dbReference type="GO" id="GO:0052689">
    <property type="term" value="F:carboxylic ester hydrolase activity"/>
    <property type="evidence" value="ECO:0007669"/>
    <property type="project" value="TreeGrafter"/>
</dbReference>
<dbReference type="KEGG" id="fcz:IMF26_04255"/>
<dbReference type="Gene3D" id="3.40.50.1820">
    <property type="entry name" value="alpha/beta hydrolase"/>
    <property type="match status" value="1"/>
</dbReference>
<feature type="domain" description="DUF3887" evidence="2">
    <location>
        <begin position="6"/>
        <end position="94"/>
    </location>
</feature>
<reference evidence="3" key="1">
    <citation type="submission" date="2020-10" db="EMBL/GenBank/DDBJ databases">
        <authorList>
            <person name="Kadnikov V."/>
            <person name="Beletsky A.V."/>
            <person name="Mardanov A.V."/>
            <person name="Karnachuk O.V."/>
            <person name="Ravin N.V."/>
        </authorList>
    </citation>
    <scope>NUCLEOTIDE SEQUENCE</scope>
    <source>
        <strain evidence="3">Bu02</strain>
    </source>
</reference>
<feature type="domain" description="Serine aminopeptidase S33" evidence="1">
    <location>
        <begin position="172"/>
        <end position="391"/>
    </location>
</feature>
<gene>
    <name evidence="3" type="ORF">IMF26_04255</name>
</gene>
<dbReference type="InterPro" id="IPR022742">
    <property type="entry name" value="Hydrolase_4"/>
</dbReference>
<evidence type="ECO:0000313" key="3">
    <source>
        <dbReference type="EMBL" id="QUL99276.1"/>
    </source>
</evidence>
<reference evidence="3" key="2">
    <citation type="journal article" date="2023" name="Biology">
        <title>Prokaryotic Life Associated with Coal-Fire Gas Vents Revealed by Metagenomics.</title>
        <authorList>
            <person name="Kadnikov V.V."/>
            <person name="Mardanov A.V."/>
            <person name="Beletsky A.V."/>
            <person name="Karnachuk O.V."/>
            <person name="Ravin N.V."/>
        </authorList>
    </citation>
    <scope>NUCLEOTIDE SEQUENCE</scope>
    <source>
        <strain evidence="3">Bu02</strain>
    </source>
</reference>
<dbReference type="AlphaFoldDB" id="A0AAT9LE17"/>